<feature type="region of interest" description="Disordered" evidence="1">
    <location>
        <begin position="1"/>
        <end position="21"/>
    </location>
</feature>
<evidence type="ECO:0000256" key="1">
    <source>
        <dbReference type="SAM" id="MobiDB-lite"/>
    </source>
</evidence>
<sequence>MGMKSISRIVPEGVSGSPTTSTISCPSLPPFAFGAISAGILGALRHFRPSPTR</sequence>
<evidence type="ECO:0000313" key="2">
    <source>
        <dbReference type="EMBL" id="JAE11289.1"/>
    </source>
</evidence>
<reference evidence="2" key="2">
    <citation type="journal article" date="2015" name="Data Brief">
        <title>Shoot transcriptome of the giant reed, Arundo donax.</title>
        <authorList>
            <person name="Barrero R.A."/>
            <person name="Guerrero F.D."/>
            <person name="Moolhuijzen P."/>
            <person name="Goolsby J.A."/>
            <person name="Tidwell J."/>
            <person name="Bellgard S.E."/>
            <person name="Bellgard M.I."/>
        </authorList>
    </citation>
    <scope>NUCLEOTIDE SEQUENCE</scope>
    <source>
        <tissue evidence="2">Shoot tissue taken approximately 20 cm above the soil surface</tissue>
    </source>
</reference>
<proteinExistence type="predicted"/>
<accession>A0A0A9FJ75</accession>
<name>A0A0A9FJ75_ARUDO</name>
<organism evidence="2">
    <name type="scientific">Arundo donax</name>
    <name type="common">Giant reed</name>
    <name type="synonym">Donax arundinaceus</name>
    <dbReference type="NCBI Taxonomy" id="35708"/>
    <lineage>
        <taxon>Eukaryota</taxon>
        <taxon>Viridiplantae</taxon>
        <taxon>Streptophyta</taxon>
        <taxon>Embryophyta</taxon>
        <taxon>Tracheophyta</taxon>
        <taxon>Spermatophyta</taxon>
        <taxon>Magnoliopsida</taxon>
        <taxon>Liliopsida</taxon>
        <taxon>Poales</taxon>
        <taxon>Poaceae</taxon>
        <taxon>PACMAD clade</taxon>
        <taxon>Arundinoideae</taxon>
        <taxon>Arundineae</taxon>
        <taxon>Arundo</taxon>
    </lineage>
</organism>
<dbReference type="EMBL" id="GBRH01186607">
    <property type="protein sequence ID" value="JAE11289.1"/>
    <property type="molecule type" value="Transcribed_RNA"/>
</dbReference>
<dbReference type="AlphaFoldDB" id="A0A0A9FJ75"/>
<reference evidence="2" key="1">
    <citation type="submission" date="2014-09" db="EMBL/GenBank/DDBJ databases">
        <authorList>
            <person name="Magalhaes I.L.F."/>
            <person name="Oliveira U."/>
            <person name="Santos F.R."/>
            <person name="Vidigal T.H.D.A."/>
            <person name="Brescovit A.D."/>
            <person name="Santos A.J."/>
        </authorList>
    </citation>
    <scope>NUCLEOTIDE SEQUENCE</scope>
    <source>
        <tissue evidence="2">Shoot tissue taken approximately 20 cm above the soil surface</tissue>
    </source>
</reference>
<dbReference type="PROSITE" id="PS51257">
    <property type="entry name" value="PROKAR_LIPOPROTEIN"/>
    <property type="match status" value="1"/>
</dbReference>
<protein>
    <submittedName>
        <fullName evidence="2">Uncharacterized protein</fullName>
    </submittedName>
</protein>